<sequence length="129" mass="14307">MKNILILVIASLLVLNCSTNDRDSSSSIQINPPAWIQGTWMDESQVTGFKFTSNDIVTINFNAQQSQRELLELGADVGEEVSANDESTSDYYSVELNFPAGQTVIYSFNRLSDNQINWATVSGSVYTKQ</sequence>
<evidence type="ECO:0000313" key="2">
    <source>
        <dbReference type="Proteomes" id="UP001610104"/>
    </source>
</evidence>
<accession>A0ABW7ML31</accession>
<comment type="caution">
    <text evidence="1">The sequence shown here is derived from an EMBL/GenBank/DDBJ whole genome shotgun (WGS) entry which is preliminary data.</text>
</comment>
<proteinExistence type="predicted"/>
<evidence type="ECO:0008006" key="3">
    <source>
        <dbReference type="Google" id="ProtNLM"/>
    </source>
</evidence>
<name>A0ABW7ML31_9FLAO</name>
<dbReference type="RefSeq" id="WP_395436826.1">
    <property type="nucleotide sequence ID" value="NZ_JBAWKC010000001.1"/>
</dbReference>
<reference evidence="1 2" key="1">
    <citation type="submission" date="2024-02" db="EMBL/GenBank/DDBJ databases">
        <title>A Gaetbulibacter species isolated from tidal flats and genomic insights of their niches.</title>
        <authorList>
            <person name="Ye Y."/>
        </authorList>
    </citation>
    <scope>NUCLEOTIDE SEQUENCE [LARGE SCALE GENOMIC DNA]</scope>
    <source>
        <strain evidence="1 2">KEM-8</strain>
    </source>
</reference>
<organism evidence="1 2">
    <name type="scientific">Gaetbulibacter aquiaggeris</name>
    <dbReference type="NCBI Taxonomy" id="1735373"/>
    <lineage>
        <taxon>Bacteria</taxon>
        <taxon>Pseudomonadati</taxon>
        <taxon>Bacteroidota</taxon>
        <taxon>Flavobacteriia</taxon>
        <taxon>Flavobacteriales</taxon>
        <taxon>Flavobacteriaceae</taxon>
        <taxon>Gaetbulibacter</taxon>
    </lineage>
</organism>
<dbReference type="Proteomes" id="UP001610104">
    <property type="component" value="Unassembled WGS sequence"/>
</dbReference>
<protein>
    <recommendedName>
        <fullName evidence="3">Lipoprotein</fullName>
    </recommendedName>
</protein>
<evidence type="ECO:0000313" key="1">
    <source>
        <dbReference type="EMBL" id="MFH6767529.1"/>
    </source>
</evidence>
<gene>
    <name evidence="1" type="ORF">V8G56_02180</name>
</gene>
<dbReference type="EMBL" id="JBAWKC010000001">
    <property type="protein sequence ID" value="MFH6767529.1"/>
    <property type="molecule type" value="Genomic_DNA"/>
</dbReference>
<keyword evidence="2" id="KW-1185">Reference proteome</keyword>